<feature type="compositionally biased region" description="Basic and acidic residues" evidence="1">
    <location>
        <begin position="57"/>
        <end position="80"/>
    </location>
</feature>
<evidence type="ECO:0000256" key="1">
    <source>
        <dbReference type="SAM" id="MobiDB-lite"/>
    </source>
</evidence>
<name>A0A183B8G9_9TREM</name>
<accession>A0A183B8G9</accession>
<dbReference type="AlphaFoldDB" id="A0A183B8G9"/>
<evidence type="ECO:0000313" key="4">
    <source>
        <dbReference type="WBParaSite" id="ECPE_0001554401-mRNA-1"/>
    </source>
</evidence>
<evidence type="ECO:0000313" key="2">
    <source>
        <dbReference type="EMBL" id="VDP92776.1"/>
    </source>
</evidence>
<gene>
    <name evidence="2" type="ORF">ECPE_LOCUS15504</name>
</gene>
<dbReference type="OrthoDB" id="340431at2759"/>
<feature type="region of interest" description="Disordered" evidence="1">
    <location>
        <begin position="44"/>
        <end position="88"/>
    </location>
</feature>
<dbReference type="Gene3D" id="1.10.2020.20">
    <property type="match status" value="1"/>
</dbReference>
<sequence>MIFQSFSAAFQSGDLAPVLAQFKLGAKADEAARHGDLVAFSHALQANAGSSSSKSDVATKKDENKSKKPNDDSSPDKKDGAGTAMETD</sequence>
<feature type="compositionally biased region" description="Polar residues" evidence="1">
    <location>
        <begin position="47"/>
        <end position="56"/>
    </location>
</feature>
<keyword evidence="3" id="KW-1185">Reference proteome</keyword>
<dbReference type="InterPro" id="IPR038108">
    <property type="entry name" value="RPN13_DEUBAD_sf"/>
</dbReference>
<dbReference type="EMBL" id="UZAN01060796">
    <property type="protein sequence ID" value="VDP92776.1"/>
    <property type="molecule type" value="Genomic_DNA"/>
</dbReference>
<dbReference type="WBParaSite" id="ECPE_0001554401-mRNA-1">
    <property type="protein sequence ID" value="ECPE_0001554401-mRNA-1"/>
    <property type="gene ID" value="ECPE_0001554401"/>
</dbReference>
<proteinExistence type="predicted"/>
<reference evidence="4" key="1">
    <citation type="submission" date="2016-06" db="UniProtKB">
        <authorList>
            <consortium name="WormBaseParasite"/>
        </authorList>
    </citation>
    <scope>IDENTIFICATION</scope>
</reference>
<dbReference type="Proteomes" id="UP000272942">
    <property type="component" value="Unassembled WGS sequence"/>
</dbReference>
<reference evidence="2 3" key="2">
    <citation type="submission" date="2018-11" db="EMBL/GenBank/DDBJ databases">
        <authorList>
            <consortium name="Pathogen Informatics"/>
        </authorList>
    </citation>
    <scope>NUCLEOTIDE SEQUENCE [LARGE SCALE GENOMIC DNA]</scope>
    <source>
        <strain evidence="2 3">Egypt</strain>
    </source>
</reference>
<protein>
    <submittedName>
        <fullName evidence="4">RPN13_C domain-containing protein</fullName>
    </submittedName>
</protein>
<evidence type="ECO:0000313" key="3">
    <source>
        <dbReference type="Proteomes" id="UP000272942"/>
    </source>
</evidence>
<organism evidence="4">
    <name type="scientific">Echinostoma caproni</name>
    <dbReference type="NCBI Taxonomy" id="27848"/>
    <lineage>
        <taxon>Eukaryota</taxon>
        <taxon>Metazoa</taxon>
        <taxon>Spiralia</taxon>
        <taxon>Lophotrochozoa</taxon>
        <taxon>Platyhelminthes</taxon>
        <taxon>Trematoda</taxon>
        <taxon>Digenea</taxon>
        <taxon>Plagiorchiida</taxon>
        <taxon>Echinostomata</taxon>
        <taxon>Echinostomatoidea</taxon>
        <taxon>Echinostomatidae</taxon>
        <taxon>Echinostoma</taxon>
    </lineage>
</organism>